<feature type="compositionally biased region" description="Basic and acidic residues" evidence="1">
    <location>
        <begin position="252"/>
        <end position="262"/>
    </location>
</feature>
<dbReference type="AlphaFoldDB" id="A0AAD6V2N9"/>
<feature type="compositionally biased region" description="Basic residues" evidence="1">
    <location>
        <begin position="31"/>
        <end position="41"/>
    </location>
</feature>
<feature type="compositionally biased region" description="Low complexity" evidence="1">
    <location>
        <begin position="121"/>
        <end position="134"/>
    </location>
</feature>
<feature type="compositionally biased region" description="Basic and acidic residues" evidence="1">
    <location>
        <begin position="175"/>
        <end position="184"/>
    </location>
</feature>
<feature type="region of interest" description="Disordered" evidence="1">
    <location>
        <begin position="1"/>
        <end position="338"/>
    </location>
</feature>
<feature type="compositionally biased region" description="Polar residues" evidence="1">
    <location>
        <begin position="219"/>
        <end position="231"/>
    </location>
</feature>
<gene>
    <name evidence="3" type="ORF">GGX14DRAFT_400603</name>
</gene>
<organism evidence="3 4">
    <name type="scientific">Mycena pura</name>
    <dbReference type="NCBI Taxonomy" id="153505"/>
    <lineage>
        <taxon>Eukaryota</taxon>
        <taxon>Fungi</taxon>
        <taxon>Dikarya</taxon>
        <taxon>Basidiomycota</taxon>
        <taxon>Agaricomycotina</taxon>
        <taxon>Agaricomycetes</taxon>
        <taxon>Agaricomycetidae</taxon>
        <taxon>Agaricales</taxon>
        <taxon>Marasmiineae</taxon>
        <taxon>Mycenaceae</taxon>
        <taxon>Mycena</taxon>
    </lineage>
</organism>
<sequence length="924" mass="102255">MAEYLKREKGPEKDSRKRLLSTSTADTQPAKPKKAKSKTAHNKVLEELEPPAKAKAPVHKSGVPSKSTAKPKHPPANLDDSFAVFGPVAPPPKSKPVVAPKLRPRLIPDPTSDDDNDDEQGSQPQPGSQSSSESDQLESDGEGPEEDDEASEDLEVGRPRLVKPTAYQSTPTPEGSDKEADLFGKDGQPGNPAVLFDDDTEFQDAADYRAPASHRRSCSRGSAFSRGTSPPGSIHYDENDYQEEEDEDEGEPERGRRGRVEPEYNEDMAMDSPGDDESDHEPHPRVHRRPSRNRSASGSRVHAVDKSLHWKKSQKETAHVRPGRRGHAGPSSAPAADAGSNTIARMWQTYHPTTRMVPPAAGQEWSIKAQGEVMTEVVHGAHDILRFRIFFRDAYVLITSRMALALELVLEVAQKIPAAKHILALAKTHERLPPGQVELILDFISGARSRIKKVCSKNEVIGLYAYVTLQGAARADRIHLLTTGDSYVCEETSPGVFDTQNMYLHPAIVEGIKAIGLFNKTGKADKRHGPLPVARTHPDSKKEKYRGVTGVESDDTTRQTGSVWMERGHRKHYRYRRRTANSVYPWMSRARSTEFKLAPPGSMHAQKLLPQGFDGIGWIMLDVQDIQDTSHCGIGRSSTSMYCFENMSLKCNAAIETSAGHRLRQPDGLMLSAAAIWQRYLVEIFLSLACAVNISRRILREEVGGAARAEWDEPSLQARDKRPEVTEAELATVEDRTQSRESVEVFRSELKDVESGTYIAEGCVERHGGGKRETGSGNGHASFASKHTEEFASKNPKFPNRKEMPDTIVAIVSTAIRCLLDENKTGTKTNITFAEGTYEARYREHLAEIARNRKNAPRKVSEIMSKIYDRVVGTTTQFVSFCSSMVVAHMYVGLPTPLLWPMATSTWSSSLRTTSFLSCDLLVI</sequence>
<feature type="compositionally biased region" description="Acidic residues" evidence="1">
    <location>
        <begin position="263"/>
        <end position="279"/>
    </location>
</feature>
<feature type="compositionally biased region" description="Basic and acidic residues" evidence="1">
    <location>
        <begin position="43"/>
        <end position="52"/>
    </location>
</feature>
<comment type="caution">
    <text evidence="3">The sequence shown here is derived from an EMBL/GenBank/DDBJ whole genome shotgun (WGS) entry which is preliminary data.</text>
</comment>
<feature type="compositionally biased region" description="Acidic residues" evidence="1">
    <location>
        <begin position="239"/>
        <end position="251"/>
    </location>
</feature>
<feature type="compositionally biased region" description="Basic and acidic residues" evidence="1">
    <location>
        <begin position="1"/>
        <end position="17"/>
    </location>
</feature>
<evidence type="ECO:0000256" key="1">
    <source>
        <dbReference type="SAM" id="MobiDB-lite"/>
    </source>
</evidence>
<feature type="compositionally biased region" description="Basic and acidic residues" evidence="1">
    <location>
        <begin position="536"/>
        <end position="546"/>
    </location>
</feature>
<feature type="compositionally biased region" description="Basic and acidic residues" evidence="1">
    <location>
        <begin position="302"/>
        <end position="319"/>
    </location>
</feature>
<accession>A0AAD6V2N9</accession>
<evidence type="ECO:0000313" key="4">
    <source>
        <dbReference type="Proteomes" id="UP001219525"/>
    </source>
</evidence>
<proteinExistence type="predicted"/>
<reference evidence="3" key="1">
    <citation type="submission" date="2023-03" db="EMBL/GenBank/DDBJ databases">
        <title>Massive genome expansion in bonnet fungi (Mycena s.s.) driven by repeated elements and novel gene families across ecological guilds.</title>
        <authorList>
            <consortium name="Lawrence Berkeley National Laboratory"/>
            <person name="Harder C.B."/>
            <person name="Miyauchi S."/>
            <person name="Viragh M."/>
            <person name="Kuo A."/>
            <person name="Thoen E."/>
            <person name="Andreopoulos B."/>
            <person name="Lu D."/>
            <person name="Skrede I."/>
            <person name="Drula E."/>
            <person name="Henrissat B."/>
            <person name="Morin E."/>
            <person name="Kohler A."/>
            <person name="Barry K."/>
            <person name="LaButti K."/>
            <person name="Morin E."/>
            <person name="Salamov A."/>
            <person name="Lipzen A."/>
            <person name="Mereny Z."/>
            <person name="Hegedus B."/>
            <person name="Baldrian P."/>
            <person name="Stursova M."/>
            <person name="Weitz H."/>
            <person name="Taylor A."/>
            <person name="Grigoriev I.V."/>
            <person name="Nagy L.G."/>
            <person name="Martin F."/>
            <person name="Kauserud H."/>
        </authorList>
    </citation>
    <scope>NUCLEOTIDE SEQUENCE</scope>
    <source>
        <strain evidence="3">9144</strain>
    </source>
</reference>
<feature type="compositionally biased region" description="Low complexity" evidence="1">
    <location>
        <begin position="328"/>
        <end position="338"/>
    </location>
</feature>
<dbReference type="Pfam" id="PF20149">
    <property type="entry name" value="DUF6532"/>
    <property type="match status" value="2"/>
</dbReference>
<feature type="domain" description="DUF6532" evidence="2">
    <location>
        <begin position="779"/>
        <end position="850"/>
    </location>
</feature>
<evidence type="ECO:0000259" key="2">
    <source>
        <dbReference type="Pfam" id="PF20149"/>
    </source>
</evidence>
<feature type="domain" description="DUF6532" evidence="2">
    <location>
        <begin position="381"/>
        <end position="522"/>
    </location>
</feature>
<feature type="compositionally biased region" description="Acidic residues" evidence="1">
    <location>
        <begin position="135"/>
        <end position="154"/>
    </location>
</feature>
<evidence type="ECO:0000313" key="3">
    <source>
        <dbReference type="EMBL" id="KAJ7200608.1"/>
    </source>
</evidence>
<keyword evidence="4" id="KW-1185">Reference proteome</keyword>
<protein>
    <recommendedName>
        <fullName evidence="2">DUF6532 domain-containing protein</fullName>
    </recommendedName>
</protein>
<dbReference type="Proteomes" id="UP001219525">
    <property type="component" value="Unassembled WGS sequence"/>
</dbReference>
<dbReference type="EMBL" id="JARJCW010000062">
    <property type="protein sequence ID" value="KAJ7200608.1"/>
    <property type="molecule type" value="Genomic_DNA"/>
</dbReference>
<dbReference type="InterPro" id="IPR045341">
    <property type="entry name" value="DUF6532"/>
</dbReference>
<feature type="compositionally biased region" description="Acidic residues" evidence="1">
    <location>
        <begin position="111"/>
        <end position="120"/>
    </location>
</feature>
<name>A0AAD6V2N9_9AGAR</name>
<feature type="region of interest" description="Disordered" evidence="1">
    <location>
        <begin position="526"/>
        <end position="556"/>
    </location>
</feature>